<accession>A0ACB9SHE1</accession>
<evidence type="ECO:0000313" key="2">
    <source>
        <dbReference type="Proteomes" id="UP001056778"/>
    </source>
</evidence>
<comment type="caution">
    <text evidence="1">The sequence shown here is derived from an EMBL/GenBank/DDBJ whole genome shotgun (WGS) entry which is preliminary data.</text>
</comment>
<protein>
    <submittedName>
        <fullName evidence="1">Atp-dependent rna helicase</fullName>
    </submittedName>
</protein>
<keyword evidence="2" id="KW-1185">Reference proteome</keyword>
<gene>
    <name evidence="1" type="ORF">MML48_9g00013229</name>
</gene>
<dbReference type="Proteomes" id="UP001056778">
    <property type="component" value="Chromosome 9"/>
</dbReference>
<keyword evidence="1" id="KW-0067">ATP-binding</keyword>
<keyword evidence="1" id="KW-0347">Helicase</keyword>
<reference evidence="1" key="1">
    <citation type="submission" date="2022-04" db="EMBL/GenBank/DDBJ databases">
        <title>Chromosome-scale genome assembly of Holotrichia oblita Faldermann.</title>
        <authorList>
            <person name="Rongchong L."/>
        </authorList>
    </citation>
    <scope>NUCLEOTIDE SEQUENCE</scope>
    <source>
        <strain evidence="1">81SQS9</strain>
    </source>
</reference>
<keyword evidence="1" id="KW-0547">Nucleotide-binding</keyword>
<name>A0ACB9SHE1_HOLOL</name>
<dbReference type="EMBL" id="CM043023">
    <property type="protein sequence ID" value="KAI4454432.1"/>
    <property type="molecule type" value="Genomic_DNA"/>
</dbReference>
<proteinExistence type="predicted"/>
<keyword evidence="1" id="KW-0378">Hydrolase</keyword>
<evidence type="ECO:0000313" key="1">
    <source>
        <dbReference type="EMBL" id="KAI4454432.1"/>
    </source>
</evidence>
<sequence>MVKRGYNWKARQVVDTVVDDSATKKIKLDLDSTGNYDQSNELVLPSKKRKTKIKNKAEKVTKILSNKQRKHLEKIVEKKQKKLLRAELYEKLAEVQATPEEMQQLTSIATIQTKGLKKFFSKKNIEE</sequence>
<organism evidence="1 2">
    <name type="scientific">Holotrichia oblita</name>
    <name type="common">Chafer beetle</name>
    <dbReference type="NCBI Taxonomy" id="644536"/>
    <lineage>
        <taxon>Eukaryota</taxon>
        <taxon>Metazoa</taxon>
        <taxon>Ecdysozoa</taxon>
        <taxon>Arthropoda</taxon>
        <taxon>Hexapoda</taxon>
        <taxon>Insecta</taxon>
        <taxon>Pterygota</taxon>
        <taxon>Neoptera</taxon>
        <taxon>Endopterygota</taxon>
        <taxon>Coleoptera</taxon>
        <taxon>Polyphaga</taxon>
        <taxon>Scarabaeiformia</taxon>
        <taxon>Scarabaeidae</taxon>
        <taxon>Melolonthinae</taxon>
        <taxon>Holotrichia</taxon>
    </lineage>
</organism>